<organism evidence="1 2">
    <name type="scientific">Mycolicibacterium farcinogenes</name>
    <name type="common">Mycobacterium farcinogenes</name>
    <dbReference type="NCBI Taxonomy" id="1802"/>
    <lineage>
        <taxon>Bacteria</taxon>
        <taxon>Bacillati</taxon>
        <taxon>Actinomycetota</taxon>
        <taxon>Actinomycetes</taxon>
        <taxon>Mycobacteriales</taxon>
        <taxon>Mycobacteriaceae</taxon>
        <taxon>Mycolicibacterium</taxon>
    </lineage>
</organism>
<proteinExistence type="predicted"/>
<sequence length="114" mass="12169">MTEGKLVRDLIPELIRQSGRNPNVRHISGDDLVRALGAKLIEEAQEAAAALTNRDELIEELADLSEVIAVVMKIRGINVQEVTDAAAAKAGLRGRFETGAWLISPVSAGGTDHS</sequence>
<evidence type="ECO:0000313" key="2">
    <source>
        <dbReference type="Proteomes" id="UP000825598"/>
    </source>
</evidence>
<evidence type="ECO:0000313" key="1">
    <source>
        <dbReference type="EMBL" id="QZH65012.1"/>
    </source>
</evidence>
<dbReference type="EMBL" id="CP081673">
    <property type="protein sequence ID" value="QZH65012.1"/>
    <property type="molecule type" value="Genomic_DNA"/>
</dbReference>
<dbReference type="Proteomes" id="UP000825598">
    <property type="component" value="Chromosome"/>
</dbReference>
<gene>
    <name evidence="1" type="ORF">K6L26_23875</name>
</gene>
<keyword evidence="2" id="KW-1185">Reference proteome</keyword>
<reference evidence="1" key="1">
    <citation type="submission" date="2021-07" db="EMBL/GenBank/DDBJ databases">
        <title>Complete Genome Sequences of Mycobacterium farcinogenes Isolated from Clinical Specimens from Patients in Thailand.</title>
        <authorList>
            <person name="Sodsai P."/>
        </authorList>
    </citation>
    <scope>NUCLEOTIDE SEQUENCE</scope>
    <source>
        <strain evidence="1">BKK/CU-MFGFA-001</strain>
    </source>
</reference>
<name>A0ACD1FD68_MYCFR</name>
<protein>
    <submittedName>
        <fullName evidence="1">Nucleoside triphosphate pyrophosphohydrolase</fullName>
    </submittedName>
</protein>
<accession>A0ACD1FD68</accession>